<evidence type="ECO:0000313" key="6">
    <source>
        <dbReference type="WBParaSite" id="Pan_g7595.t1"/>
    </source>
</evidence>
<dbReference type="SUPFAM" id="SSF48508">
    <property type="entry name" value="Nuclear receptor ligand-binding domain"/>
    <property type="match status" value="1"/>
</dbReference>
<dbReference type="InterPro" id="IPR035500">
    <property type="entry name" value="NHR-like_dom_sf"/>
</dbReference>
<keyword evidence="5" id="KW-1185">Reference proteome</keyword>
<dbReference type="PROSITE" id="PS51843">
    <property type="entry name" value="NR_LBD"/>
    <property type="match status" value="1"/>
</dbReference>
<sequence>MWSLLFHLERVFSSIQLYGSDIEDGRLLYTKDVAIDIKKSGVYADLHPSKFQELMKFCFPLKEAMYNSIMKPMKQLNLSTLEFSYMVAYMMFNVYEVRNLSDETVTIGEHLLDHFSSELHNYYVFEQHLTSYASRLARMLRLISFAKQHSSHIKDYMIMAKVFDIFICDIYESELFE</sequence>
<dbReference type="Proteomes" id="UP000492821">
    <property type="component" value="Unassembled WGS sequence"/>
</dbReference>
<dbReference type="Gene3D" id="1.10.565.10">
    <property type="entry name" value="Retinoid X Receptor"/>
    <property type="match status" value="1"/>
</dbReference>
<proteinExistence type="predicted"/>
<evidence type="ECO:0000256" key="2">
    <source>
        <dbReference type="ARBA" id="ARBA00023163"/>
    </source>
</evidence>
<reference evidence="6" key="2">
    <citation type="submission" date="2020-10" db="UniProtKB">
        <authorList>
            <consortium name="WormBaseParasite"/>
        </authorList>
    </citation>
    <scope>IDENTIFICATION</scope>
</reference>
<dbReference type="PANTHER" id="PTHR45680">
    <property type="entry name" value="NUCLEAR HORMONE RECEPTOR FAMILY"/>
    <property type="match status" value="1"/>
</dbReference>
<protein>
    <submittedName>
        <fullName evidence="6">NR LBD domain-containing protein</fullName>
    </submittedName>
</protein>
<evidence type="ECO:0000313" key="5">
    <source>
        <dbReference type="Proteomes" id="UP000492821"/>
    </source>
</evidence>
<keyword evidence="2" id="KW-0804">Transcription</keyword>
<keyword evidence="1" id="KW-0805">Transcription regulation</keyword>
<dbReference type="InterPro" id="IPR051152">
    <property type="entry name" value="C.elegans_Orphan_NR"/>
</dbReference>
<dbReference type="AlphaFoldDB" id="A0A7E4W698"/>
<name>A0A7E4W698_PANRE</name>
<evidence type="ECO:0000259" key="4">
    <source>
        <dbReference type="PROSITE" id="PS51843"/>
    </source>
</evidence>
<reference evidence="5" key="1">
    <citation type="journal article" date="2013" name="Genetics">
        <title>The draft genome and transcriptome of Panagrellus redivivus are shaped by the harsh demands of a free-living lifestyle.</title>
        <authorList>
            <person name="Srinivasan J."/>
            <person name="Dillman A.R."/>
            <person name="Macchietto M.G."/>
            <person name="Heikkinen L."/>
            <person name="Lakso M."/>
            <person name="Fracchia K.M."/>
            <person name="Antoshechkin I."/>
            <person name="Mortazavi A."/>
            <person name="Wong G."/>
            <person name="Sternberg P.W."/>
        </authorList>
    </citation>
    <scope>NUCLEOTIDE SEQUENCE [LARGE SCALE GENOMIC DNA]</scope>
    <source>
        <strain evidence="5">MT8872</strain>
    </source>
</reference>
<organism evidence="5 6">
    <name type="scientific">Panagrellus redivivus</name>
    <name type="common">Microworm</name>
    <dbReference type="NCBI Taxonomy" id="6233"/>
    <lineage>
        <taxon>Eukaryota</taxon>
        <taxon>Metazoa</taxon>
        <taxon>Ecdysozoa</taxon>
        <taxon>Nematoda</taxon>
        <taxon>Chromadorea</taxon>
        <taxon>Rhabditida</taxon>
        <taxon>Tylenchina</taxon>
        <taxon>Panagrolaimomorpha</taxon>
        <taxon>Panagrolaimoidea</taxon>
        <taxon>Panagrolaimidae</taxon>
        <taxon>Panagrellus</taxon>
    </lineage>
</organism>
<keyword evidence="3" id="KW-0675">Receptor</keyword>
<evidence type="ECO:0000256" key="3">
    <source>
        <dbReference type="ARBA" id="ARBA00023170"/>
    </source>
</evidence>
<dbReference type="Pfam" id="PF00104">
    <property type="entry name" value="Hormone_recep"/>
    <property type="match status" value="1"/>
</dbReference>
<feature type="domain" description="NR LBD" evidence="4">
    <location>
        <begin position="1"/>
        <end position="177"/>
    </location>
</feature>
<evidence type="ECO:0000256" key="1">
    <source>
        <dbReference type="ARBA" id="ARBA00023015"/>
    </source>
</evidence>
<dbReference type="PANTHER" id="PTHR45680:SF23">
    <property type="entry name" value="NUCLEAR HORMONE RECEPTOR FAMILY"/>
    <property type="match status" value="1"/>
</dbReference>
<accession>A0A7E4W698</accession>
<dbReference type="WBParaSite" id="Pan_g7595.t1">
    <property type="protein sequence ID" value="Pan_g7595.t1"/>
    <property type="gene ID" value="Pan_g7595"/>
</dbReference>
<dbReference type="InterPro" id="IPR000536">
    <property type="entry name" value="Nucl_hrmn_rcpt_lig-bd"/>
</dbReference>